<sequence length="175" mass="19039">MQLSSTATLASHSFQSQPLLSHSLSDNNGFTAGGGGGGGGWRSSLAGPRQPKRLHSYDDLVLAARDGEGNDDDGGIEAYFNRCHSTPGYVSFEDVIHSAEFKEDMSRRSSPEACVISDPLVRSTSRLYATRVQPRHRRRSPGPLGTRRGGAMYRLIKKYVLPCLGFVADIIRRTG</sequence>
<reference evidence="2" key="2">
    <citation type="submission" date="2013-04" db="UniProtKB">
        <authorList>
            <consortium name="EnsemblPlants"/>
        </authorList>
    </citation>
    <scope>IDENTIFICATION</scope>
</reference>
<dbReference type="Gramene" id="OB04G19290.1">
    <property type="protein sequence ID" value="OB04G19290.1"/>
    <property type="gene ID" value="OB04G19290"/>
</dbReference>
<feature type="region of interest" description="Disordered" evidence="1">
    <location>
        <begin position="25"/>
        <end position="50"/>
    </location>
</feature>
<dbReference type="eggNOG" id="ENOG502R3P7">
    <property type="taxonomic scope" value="Eukaryota"/>
</dbReference>
<evidence type="ECO:0000313" key="2">
    <source>
        <dbReference type="EnsemblPlants" id="OB04G19290.1"/>
    </source>
</evidence>
<feature type="compositionally biased region" description="Gly residues" evidence="1">
    <location>
        <begin position="31"/>
        <end position="41"/>
    </location>
</feature>
<protein>
    <submittedName>
        <fullName evidence="2">Uncharacterized protein</fullName>
    </submittedName>
</protein>
<dbReference type="EnsemblPlants" id="OB04G19290.1">
    <property type="protein sequence ID" value="OB04G19290.1"/>
    <property type="gene ID" value="OB04G19290"/>
</dbReference>
<keyword evidence="3" id="KW-1185">Reference proteome</keyword>
<dbReference type="OrthoDB" id="693749at2759"/>
<evidence type="ECO:0000256" key="1">
    <source>
        <dbReference type="SAM" id="MobiDB-lite"/>
    </source>
</evidence>
<dbReference type="HOGENOM" id="CLU_1588837_0_0_1"/>
<organism evidence="2">
    <name type="scientific">Oryza brachyantha</name>
    <name type="common">malo sina</name>
    <dbReference type="NCBI Taxonomy" id="4533"/>
    <lineage>
        <taxon>Eukaryota</taxon>
        <taxon>Viridiplantae</taxon>
        <taxon>Streptophyta</taxon>
        <taxon>Embryophyta</taxon>
        <taxon>Tracheophyta</taxon>
        <taxon>Spermatophyta</taxon>
        <taxon>Magnoliopsida</taxon>
        <taxon>Liliopsida</taxon>
        <taxon>Poales</taxon>
        <taxon>Poaceae</taxon>
        <taxon>BOP clade</taxon>
        <taxon>Oryzoideae</taxon>
        <taxon>Oryzeae</taxon>
        <taxon>Oryzinae</taxon>
        <taxon>Oryza</taxon>
    </lineage>
</organism>
<name>J3LXQ4_ORYBR</name>
<proteinExistence type="predicted"/>
<dbReference type="RefSeq" id="XP_040379261.1">
    <property type="nucleotide sequence ID" value="XM_040523327.1"/>
</dbReference>
<gene>
    <name evidence="2" type="primary">LOC121054223</name>
</gene>
<dbReference type="Proteomes" id="UP000006038">
    <property type="component" value="Chromosome 4"/>
</dbReference>
<dbReference type="OMA" id="EFKEDMS"/>
<reference evidence="2" key="1">
    <citation type="journal article" date="2013" name="Nat. Commun.">
        <title>Whole-genome sequencing of Oryza brachyantha reveals mechanisms underlying Oryza genome evolution.</title>
        <authorList>
            <person name="Chen J."/>
            <person name="Huang Q."/>
            <person name="Gao D."/>
            <person name="Wang J."/>
            <person name="Lang Y."/>
            <person name="Liu T."/>
            <person name="Li B."/>
            <person name="Bai Z."/>
            <person name="Luis Goicoechea J."/>
            <person name="Liang C."/>
            <person name="Chen C."/>
            <person name="Zhang W."/>
            <person name="Sun S."/>
            <person name="Liao Y."/>
            <person name="Zhang X."/>
            <person name="Yang L."/>
            <person name="Song C."/>
            <person name="Wang M."/>
            <person name="Shi J."/>
            <person name="Liu G."/>
            <person name="Liu J."/>
            <person name="Zhou H."/>
            <person name="Zhou W."/>
            <person name="Yu Q."/>
            <person name="An N."/>
            <person name="Chen Y."/>
            <person name="Cai Q."/>
            <person name="Wang B."/>
            <person name="Liu B."/>
            <person name="Min J."/>
            <person name="Huang Y."/>
            <person name="Wu H."/>
            <person name="Li Z."/>
            <person name="Zhang Y."/>
            <person name="Yin Y."/>
            <person name="Song W."/>
            <person name="Jiang J."/>
            <person name="Jackson S.A."/>
            <person name="Wing R.A."/>
            <person name="Wang J."/>
            <person name="Chen M."/>
        </authorList>
    </citation>
    <scope>NUCLEOTIDE SEQUENCE [LARGE SCALE GENOMIC DNA]</scope>
    <source>
        <strain evidence="2">cv. IRGC 101232</strain>
    </source>
</reference>
<evidence type="ECO:0000313" key="3">
    <source>
        <dbReference type="Proteomes" id="UP000006038"/>
    </source>
</evidence>
<accession>J3LXQ4</accession>
<dbReference type="AlphaFoldDB" id="J3LXQ4"/>
<dbReference type="GeneID" id="121054223"/>